<comment type="caution">
    <text evidence="1">The sequence shown here is derived from an EMBL/GenBank/DDBJ whole genome shotgun (WGS) entry which is preliminary data.</text>
</comment>
<sequence>CKRVKFSFTELLTFEIKHFQSRSSRPSLELYKPPVLRGKKSVPRNIKKVELFEENTKKEISSPEQEILEQQNRILSKIFNVLSNNSIIKEFYNGVIISLERYFECKDKLRGEEEIKENEKIEESFYFLVWQNFIFLTFELAQIVNDERIIVLIFNIFNYLFNKQILNTLRISELESILSILMLIGNRLELDYPLQMEELRILLRNASLNSKESWSRKMILLMIELSIVNWKIVPQIEEFYYTI</sequence>
<dbReference type="OrthoDB" id="565552at2759"/>
<feature type="non-terminal residue" evidence="1">
    <location>
        <position position="243"/>
    </location>
</feature>
<protein>
    <recommendedName>
        <fullName evidence="3">MIF4G domain-containing protein</fullName>
    </recommendedName>
</protein>
<reference evidence="1" key="1">
    <citation type="journal article" date="2020" name="Ecol. Evol.">
        <title>Genome structure and content of the rice root-knot nematode (Meloidogyne graminicola).</title>
        <authorList>
            <person name="Phan N.T."/>
            <person name="Danchin E.G.J."/>
            <person name="Klopp C."/>
            <person name="Perfus-Barbeoch L."/>
            <person name="Kozlowski D.K."/>
            <person name="Koutsovoulos G.D."/>
            <person name="Lopez-Roques C."/>
            <person name="Bouchez O."/>
            <person name="Zahm M."/>
            <person name="Besnard G."/>
            <person name="Bellafiore S."/>
        </authorList>
    </citation>
    <scope>NUCLEOTIDE SEQUENCE</scope>
    <source>
        <strain evidence="1">VN-18</strain>
    </source>
</reference>
<dbReference type="Gene3D" id="1.25.40.180">
    <property type="match status" value="1"/>
</dbReference>
<evidence type="ECO:0000313" key="2">
    <source>
        <dbReference type="Proteomes" id="UP000605970"/>
    </source>
</evidence>
<organism evidence="1 2">
    <name type="scientific">Meloidogyne graminicola</name>
    <dbReference type="NCBI Taxonomy" id="189291"/>
    <lineage>
        <taxon>Eukaryota</taxon>
        <taxon>Metazoa</taxon>
        <taxon>Ecdysozoa</taxon>
        <taxon>Nematoda</taxon>
        <taxon>Chromadorea</taxon>
        <taxon>Rhabditida</taxon>
        <taxon>Tylenchina</taxon>
        <taxon>Tylenchomorpha</taxon>
        <taxon>Tylenchoidea</taxon>
        <taxon>Meloidogynidae</taxon>
        <taxon>Meloidogyninae</taxon>
        <taxon>Meloidogyne</taxon>
    </lineage>
</organism>
<keyword evidence="2" id="KW-1185">Reference proteome</keyword>
<dbReference type="Proteomes" id="UP000605970">
    <property type="component" value="Unassembled WGS sequence"/>
</dbReference>
<evidence type="ECO:0000313" key="1">
    <source>
        <dbReference type="EMBL" id="KAF7638448.1"/>
    </source>
</evidence>
<proteinExistence type="predicted"/>
<gene>
    <name evidence="1" type="ORF">Mgra_00002125</name>
</gene>
<accession>A0A8S9ZYV9</accession>
<name>A0A8S9ZYV9_9BILA</name>
<feature type="non-terminal residue" evidence="1">
    <location>
        <position position="1"/>
    </location>
</feature>
<evidence type="ECO:0008006" key="3">
    <source>
        <dbReference type="Google" id="ProtNLM"/>
    </source>
</evidence>
<dbReference type="EMBL" id="JABEBT010000012">
    <property type="protein sequence ID" value="KAF7638448.1"/>
    <property type="molecule type" value="Genomic_DNA"/>
</dbReference>
<dbReference type="AlphaFoldDB" id="A0A8S9ZYV9"/>